<name>A0A9D5B697_PEA</name>
<dbReference type="AlphaFoldDB" id="A0A9D5B697"/>
<feature type="region of interest" description="Disordered" evidence="1">
    <location>
        <begin position="99"/>
        <end position="162"/>
    </location>
</feature>
<keyword evidence="3" id="KW-1185">Reference proteome</keyword>
<dbReference type="Gramene" id="Psat03G0586300-T1">
    <property type="protein sequence ID" value="KAI5431885.1"/>
    <property type="gene ID" value="KIW84_035863"/>
</dbReference>
<dbReference type="EMBL" id="JAMSHJ010000003">
    <property type="protein sequence ID" value="KAI5431885.1"/>
    <property type="molecule type" value="Genomic_DNA"/>
</dbReference>
<evidence type="ECO:0000256" key="1">
    <source>
        <dbReference type="SAM" id="MobiDB-lite"/>
    </source>
</evidence>
<dbReference type="Proteomes" id="UP001058974">
    <property type="component" value="Chromosome 3"/>
</dbReference>
<comment type="caution">
    <text evidence="2">The sequence shown here is derived from an EMBL/GenBank/DDBJ whole genome shotgun (WGS) entry which is preliminary data.</text>
</comment>
<proteinExistence type="predicted"/>
<reference evidence="2 3" key="1">
    <citation type="journal article" date="2022" name="Nat. Genet.">
        <title>Improved pea reference genome and pan-genome highlight genomic features and evolutionary characteristics.</title>
        <authorList>
            <person name="Yang T."/>
            <person name="Liu R."/>
            <person name="Luo Y."/>
            <person name="Hu S."/>
            <person name="Wang D."/>
            <person name="Wang C."/>
            <person name="Pandey M.K."/>
            <person name="Ge S."/>
            <person name="Xu Q."/>
            <person name="Li N."/>
            <person name="Li G."/>
            <person name="Huang Y."/>
            <person name="Saxena R.K."/>
            <person name="Ji Y."/>
            <person name="Li M."/>
            <person name="Yan X."/>
            <person name="He Y."/>
            <person name="Liu Y."/>
            <person name="Wang X."/>
            <person name="Xiang C."/>
            <person name="Varshney R.K."/>
            <person name="Ding H."/>
            <person name="Gao S."/>
            <person name="Zong X."/>
        </authorList>
    </citation>
    <scope>NUCLEOTIDE SEQUENCE [LARGE SCALE GENOMIC DNA]</scope>
    <source>
        <strain evidence="2 3">cv. Zhongwan 6</strain>
    </source>
</reference>
<feature type="compositionally biased region" description="Low complexity" evidence="1">
    <location>
        <begin position="103"/>
        <end position="135"/>
    </location>
</feature>
<accession>A0A9D5B697</accession>
<protein>
    <submittedName>
        <fullName evidence="2">Uncharacterized protein</fullName>
    </submittedName>
</protein>
<gene>
    <name evidence="2" type="ORF">KIW84_035863</name>
</gene>
<evidence type="ECO:0000313" key="2">
    <source>
        <dbReference type="EMBL" id="KAI5431885.1"/>
    </source>
</evidence>
<organism evidence="2 3">
    <name type="scientific">Pisum sativum</name>
    <name type="common">Garden pea</name>
    <name type="synonym">Lathyrus oleraceus</name>
    <dbReference type="NCBI Taxonomy" id="3888"/>
    <lineage>
        <taxon>Eukaryota</taxon>
        <taxon>Viridiplantae</taxon>
        <taxon>Streptophyta</taxon>
        <taxon>Embryophyta</taxon>
        <taxon>Tracheophyta</taxon>
        <taxon>Spermatophyta</taxon>
        <taxon>Magnoliopsida</taxon>
        <taxon>eudicotyledons</taxon>
        <taxon>Gunneridae</taxon>
        <taxon>Pentapetalae</taxon>
        <taxon>rosids</taxon>
        <taxon>fabids</taxon>
        <taxon>Fabales</taxon>
        <taxon>Fabaceae</taxon>
        <taxon>Papilionoideae</taxon>
        <taxon>50 kb inversion clade</taxon>
        <taxon>NPAAA clade</taxon>
        <taxon>Hologalegina</taxon>
        <taxon>IRL clade</taxon>
        <taxon>Fabeae</taxon>
        <taxon>Lathyrus</taxon>
    </lineage>
</organism>
<evidence type="ECO:0000313" key="3">
    <source>
        <dbReference type="Proteomes" id="UP001058974"/>
    </source>
</evidence>
<sequence>MQKHYTSLKAQVSQLDRDLRQMLEERTFGKTFNQKEREIRNLQGQVKEIDDFLRASHERKPKPVGNYFFDPPIFPTYFKQPERPSSFCPAYVSSPPDQGRYIPTTYRPKCTRTTTTSTSKTKGKASCLSASSSDSQDIPETPPPKIQKEEETPDKGFISSESESRDNYIPRLFMANVKEEESFFEEESPEETLVPERTKPNGGPWFTFDDIPPISWRKRLLEFGAWLDTQIMKTSADSYKIIEEFRCRMTGTIKNGITILELSNKMSYII</sequence>